<organism evidence="3 4">
    <name type="scientific">Iamia majanohamensis</name>
    <dbReference type="NCBI Taxonomy" id="467976"/>
    <lineage>
        <taxon>Bacteria</taxon>
        <taxon>Bacillati</taxon>
        <taxon>Actinomycetota</taxon>
        <taxon>Acidimicrobiia</taxon>
        <taxon>Acidimicrobiales</taxon>
        <taxon>Iamiaceae</taxon>
        <taxon>Iamia</taxon>
    </lineage>
</organism>
<evidence type="ECO:0000313" key="4">
    <source>
        <dbReference type="Proteomes" id="UP001216390"/>
    </source>
</evidence>
<proteinExistence type="predicted"/>
<feature type="transmembrane region" description="Helical" evidence="2">
    <location>
        <begin position="35"/>
        <end position="54"/>
    </location>
</feature>
<keyword evidence="2" id="KW-0472">Membrane</keyword>
<evidence type="ECO:0000313" key="3">
    <source>
        <dbReference type="EMBL" id="WCO68225.1"/>
    </source>
</evidence>
<dbReference type="KEGG" id="ima:PO878_05730"/>
<gene>
    <name evidence="3" type="ORF">PO878_05730</name>
</gene>
<accession>A0AAE9Y785</accession>
<name>A0AAE9Y785_9ACTN</name>
<feature type="region of interest" description="Disordered" evidence="1">
    <location>
        <begin position="1"/>
        <end position="32"/>
    </location>
</feature>
<keyword evidence="2" id="KW-0812">Transmembrane</keyword>
<evidence type="ECO:0000256" key="1">
    <source>
        <dbReference type="SAM" id="MobiDB-lite"/>
    </source>
</evidence>
<feature type="compositionally biased region" description="Basic residues" evidence="1">
    <location>
        <begin position="15"/>
        <end position="26"/>
    </location>
</feature>
<dbReference type="RefSeq" id="WP_272737742.1">
    <property type="nucleotide sequence ID" value="NZ_CP116942.1"/>
</dbReference>
<dbReference type="Proteomes" id="UP001216390">
    <property type="component" value="Chromosome"/>
</dbReference>
<reference evidence="3" key="1">
    <citation type="submission" date="2023-01" db="EMBL/GenBank/DDBJ databases">
        <title>The diversity of Class Acidimicrobiia in South China Sea sediment environments and the proposal of Iamia marina sp. nov., a novel species of the genus Iamia.</title>
        <authorList>
            <person name="He Y."/>
            <person name="Tian X."/>
        </authorList>
    </citation>
    <scope>NUCLEOTIDE SEQUENCE</scope>
    <source>
        <strain evidence="3">DSM 19957</strain>
    </source>
</reference>
<keyword evidence="4" id="KW-1185">Reference proteome</keyword>
<evidence type="ECO:0000256" key="2">
    <source>
        <dbReference type="SAM" id="Phobius"/>
    </source>
</evidence>
<keyword evidence="2" id="KW-1133">Transmembrane helix</keyword>
<sequence>MTSADTWPPSVAMRRGGRHRRPRASARRSSGASGWAVPIVLLLVTLAVWVGIVLDAL</sequence>
<dbReference type="EMBL" id="CP116942">
    <property type="protein sequence ID" value="WCO68225.1"/>
    <property type="molecule type" value="Genomic_DNA"/>
</dbReference>
<protein>
    <submittedName>
        <fullName evidence="3">Uncharacterized protein</fullName>
    </submittedName>
</protein>
<dbReference type="AlphaFoldDB" id="A0AAE9Y785"/>